<accession>A0A409WCV6</accession>
<dbReference type="Proteomes" id="UP000284706">
    <property type="component" value="Unassembled WGS sequence"/>
</dbReference>
<comment type="caution">
    <text evidence="2">The sequence shown here is derived from an EMBL/GenBank/DDBJ whole genome shotgun (WGS) entry which is preliminary data.</text>
</comment>
<dbReference type="AlphaFoldDB" id="A0A409WCV6"/>
<dbReference type="InParanoid" id="A0A409WCV6"/>
<dbReference type="EMBL" id="NHYE01005173">
    <property type="protein sequence ID" value="PPQ76321.1"/>
    <property type="molecule type" value="Genomic_DNA"/>
</dbReference>
<sequence length="94" mass="10307">MARNLTPTLILQLPIRHYLHDPHRLPPPKRTSFLKHSMHLEPGVGLAIVDIRENDVDVAEQVAGVALTVRLDDAGSRGRGSRSLSPVGSTEQQV</sequence>
<protein>
    <submittedName>
        <fullName evidence="2">Uncharacterized protein</fullName>
    </submittedName>
</protein>
<organism evidence="2 3">
    <name type="scientific">Gymnopilus dilepis</name>
    <dbReference type="NCBI Taxonomy" id="231916"/>
    <lineage>
        <taxon>Eukaryota</taxon>
        <taxon>Fungi</taxon>
        <taxon>Dikarya</taxon>
        <taxon>Basidiomycota</taxon>
        <taxon>Agaricomycotina</taxon>
        <taxon>Agaricomycetes</taxon>
        <taxon>Agaricomycetidae</taxon>
        <taxon>Agaricales</taxon>
        <taxon>Agaricineae</taxon>
        <taxon>Hymenogastraceae</taxon>
        <taxon>Gymnopilus</taxon>
    </lineage>
</organism>
<evidence type="ECO:0000256" key="1">
    <source>
        <dbReference type="SAM" id="MobiDB-lite"/>
    </source>
</evidence>
<gene>
    <name evidence="2" type="ORF">CVT26_008991</name>
</gene>
<proteinExistence type="predicted"/>
<feature type="compositionally biased region" description="Polar residues" evidence="1">
    <location>
        <begin position="84"/>
        <end position="94"/>
    </location>
</feature>
<reference evidence="2 3" key="1">
    <citation type="journal article" date="2018" name="Evol. Lett.">
        <title>Horizontal gene cluster transfer increased hallucinogenic mushroom diversity.</title>
        <authorList>
            <person name="Reynolds H.T."/>
            <person name="Vijayakumar V."/>
            <person name="Gluck-Thaler E."/>
            <person name="Korotkin H.B."/>
            <person name="Matheny P.B."/>
            <person name="Slot J.C."/>
        </authorList>
    </citation>
    <scope>NUCLEOTIDE SEQUENCE [LARGE SCALE GENOMIC DNA]</scope>
    <source>
        <strain evidence="2 3">SRW20</strain>
    </source>
</reference>
<keyword evidence="3" id="KW-1185">Reference proteome</keyword>
<evidence type="ECO:0000313" key="3">
    <source>
        <dbReference type="Proteomes" id="UP000284706"/>
    </source>
</evidence>
<name>A0A409WCV6_9AGAR</name>
<evidence type="ECO:0000313" key="2">
    <source>
        <dbReference type="EMBL" id="PPQ76321.1"/>
    </source>
</evidence>
<feature type="region of interest" description="Disordered" evidence="1">
    <location>
        <begin position="74"/>
        <end position="94"/>
    </location>
</feature>